<dbReference type="GO" id="GO:0022857">
    <property type="term" value="F:transmembrane transporter activity"/>
    <property type="evidence" value="ECO:0007669"/>
    <property type="project" value="InterPro"/>
</dbReference>
<gene>
    <name evidence="6" type="ORF">SAMN05192543_101847</name>
</gene>
<dbReference type="PANTHER" id="PTHR11360">
    <property type="entry name" value="MONOCARBOXYLATE TRANSPORTER"/>
    <property type="match status" value="1"/>
</dbReference>
<dbReference type="SUPFAM" id="SSF103473">
    <property type="entry name" value="MFS general substrate transporter"/>
    <property type="match status" value="1"/>
</dbReference>
<feature type="transmembrane region" description="Helical" evidence="4">
    <location>
        <begin position="269"/>
        <end position="289"/>
    </location>
</feature>
<feature type="transmembrane region" description="Helical" evidence="4">
    <location>
        <begin position="358"/>
        <end position="382"/>
    </location>
</feature>
<feature type="transmembrane region" description="Helical" evidence="4">
    <location>
        <begin position="117"/>
        <end position="136"/>
    </location>
</feature>
<dbReference type="Pfam" id="PF07690">
    <property type="entry name" value="MFS_1"/>
    <property type="match status" value="1"/>
</dbReference>
<keyword evidence="3 4" id="KW-0472">Membrane</keyword>
<keyword evidence="2 4" id="KW-1133">Transmembrane helix</keyword>
<evidence type="ECO:0000313" key="7">
    <source>
        <dbReference type="Proteomes" id="UP000199548"/>
    </source>
</evidence>
<feature type="transmembrane region" description="Helical" evidence="4">
    <location>
        <begin position="59"/>
        <end position="79"/>
    </location>
</feature>
<dbReference type="OrthoDB" id="3573349at2"/>
<dbReference type="CDD" id="cd17355">
    <property type="entry name" value="MFS_YcxA_like"/>
    <property type="match status" value="1"/>
</dbReference>
<feature type="transmembrane region" description="Helical" evidence="4">
    <location>
        <begin position="91"/>
        <end position="111"/>
    </location>
</feature>
<feature type="transmembrane region" description="Helical" evidence="4">
    <location>
        <begin position="236"/>
        <end position="263"/>
    </location>
</feature>
<dbReference type="InterPro" id="IPR050327">
    <property type="entry name" value="Proton-linked_MCT"/>
</dbReference>
<keyword evidence="7" id="KW-1185">Reference proteome</keyword>
<dbReference type="EMBL" id="FOQU01000001">
    <property type="protein sequence ID" value="SFH97762.1"/>
    <property type="molecule type" value="Genomic_DNA"/>
</dbReference>
<feature type="transmembrane region" description="Helical" evidence="4">
    <location>
        <begin position="325"/>
        <end position="346"/>
    </location>
</feature>
<dbReference type="RefSeq" id="WP_091007793.1">
    <property type="nucleotide sequence ID" value="NZ_CP041743.1"/>
</dbReference>
<dbReference type="Proteomes" id="UP000199548">
    <property type="component" value="Unassembled WGS sequence"/>
</dbReference>
<feature type="transmembrane region" description="Helical" evidence="4">
    <location>
        <begin position="21"/>
        <end position="47"/>
    </location>
</feature>
<feature type="transmembrane region" description="Helical" evidence="4">
    <location>
        <begin position="301"/>
        <end position="319"/>
    </location>
</feature>
<organism evidence="6 7">
    <name type="scientific">Paraburkholderia megapolitana</name>
    <dbReference type="NCBI Taxonomy" id="420953"/>
    <lineage>
        <taxon>Bacteria</taxon>
        <taxon>Pseudomonadati</taxon>
        <taxon>Pseudomonadota</taxon>
        <taxon>Betaproteobacteria</taxon>
        <taxon>Burkholderiales</taxon>
        <taxon>Burkholderiaceae</taxon>
        <taxon>Paraburkholderia</taxon>
    </lineage>
</organism>
<proteinExistence type="predicted"/>
<feature type="transmembrane region" description="Helical" evidence="4">
    <location>
        <begin position="388"/>
        <end position="410"/>
    </location>
</feature>
<evidence type="ECO:0000256" key="2">
    <source>
        <dbReference type="ARBA" id="ARBA00022989"/>
    </source>
</evidence>
<evidence type="ECO:0000313" key="6">
    <source>
        <dbReference type="EMBL" id="SFH97762.1"/>
    </source>
</evidence>
<feature type="transmembrane region" description="Helical" evidence="4">
    <location>
        <begin position="180"/>
        <end position="199"/>
    </location>
</feature>
<feature type="domain" description="Major facilitator superfamily (MFS) profile" evidence="5">
    <location>
        <begin position="22"/>
        <end position="416"/>
    </location>
</feature>
<protein>
    <submittedName>
        <fullName evidence="6">Sugar phosphate permease</fullName>
    </submittedName>
</protein>
<evidence type="ECO:0000256" key="3">
    <source>
        <dbReference type="ARBA" id="ARBA00023136"/>
    </source>
</evidence>
<dbReference type="InterPro" id="IPR011701">
    <property type="entry name" value="MFS"/>
</dbReference>
<evidence type="ECO:0000256" key="4">
    <source>
        <dbReference type="SAM" id="Phobius"/>
    </source>
</evidence>
<name>A0A1I3EFI3_9BURK</name>
<dbReference type="AlphaFoldDB" id="A0A1I3EFI3"/>
<sequence length="424" mass="44234">MTPQHDKTLSADPDSSSADRYRWTIVGAGAVMTCIAIGAMFSLAIFLQPISADTGWSRAGISSGMTLNFVVMGVSGFGWGAASDRIGARPVVLTSAVLLGVALALASRATSLLQFQLTYGILVGLAASAFFAPMMAITSKWFDRQRGLAVSLVSAGMGVAPMTVSPFARWLVSTYDWRTAMLSIGVLACAILIPAALLVRRPPAAEAAAALDSNVPAHHADATGMRVFDALRSRQFLALGLAYFACCAAHSGPIFHMVSYAILCGIPPMAAVSIYSVEGLSGLGGRLLLGVLADRFGAKRVLIAGLLIQALVISGYLFAHRLEQFYSLALIFGAAYGGVMPLYVVLAREYFGTRIIGTVLGAATMLSSLGMALGPVIGGWIFDLSGRYTWLYIGSSIVGLAAVGIACAFAPVPVSQRQAPAALP</sequence>
<dbReference type="PROSITE" id="PS50850">
    <property type="entry name" value="MFS"/>
    <property type="match status" value="1"/>
</dbReference>
<dbReference type="PANTHER" id="PTHR11360:SF290">
    <property type="entry name" value="MONOCARBOXYLATE MFS PERMEASE"/>
    <property type="match status" value="1"/>
</dbReference>
<dbReference type="STRING" id="420953.SAMN05192543_101847"/>
<evidence type="ECO:0000259" key="5">
    <source>
        <dbReference type="PROSITE" id="PS50850"/>
    </source>
</evidence>
<reference evidence="6 7" key="1">
    <citation type="submission" date="2016-10" db="EMBL/GenBank/DDBJ databases">
        <authorList>
            <person name="de Groot N.N."/>
        </authorList>
    </citation>
    <scope>NUCLEOTIDE SEQUENCE [LARGE SCALE GENOMIC DNA]</scope>
    <source>
        <strain evidence="6 7">LMG 23650</strain>
    </source>
</reference>
<dbReference type="InterPro" id="IPR020846">
    <property type="entry name" value="MFS_dom"/>
</dbReference>
<accession>A0A1I3EFI3</accession>
<keyword evidence="1 4" id="KW-0812">Transmembrane</keyword>
<evidence type="ECO:0000256" key="1">
    <source>
        <dbReference type="ARBA" id="ARBA00022692"/>
    </source>
</evidence>
<dbReference type="Gene3D" id="1.20.1250.20">
    <property type="entry name" value="MFS general substrate transporter like domains"/>
    <property type="match status" value="2"/>
</dbReference>
<feature type="transmembrane region" description="Helical" evidence="4">
    <location>
        <begin position="148"/>
        <end position="168"/>
    </location>
</feature>
<dbReference type="InterPro" id="IPR036259">
    <property type="entry name" value="MFS_trans_sf"/>
</dbReference>